<accession>A0A3N9XY69</accession>
<gene>
    <name evidence="2" type="ORF">DDE19_09615</name>
</gene>
<evidence type="ECO:0000259" key="1">
    <source>
        <dbReference type="Pfam" id="PF01494"/>
    </source>
</evidence>
<dbReference type="PANTHER" id="PTHR46865">
    <property type="entry name" value="OXIDOREDUCTASE-RELATED"/>
    <property type="match status" value="1"/>
</dbReference>
<comment type="caution">
    <text evidence="2">The sequence shown here is derived from an EMBL/GenBank/DDBJ whole genome shotgun (WGS) entry which is preliminary data.</text>
</comment>
<dbReference type="InterPro" id="IPR002938">
    <property type="entry name" value="FAD-bd"/>
</dbReference>
<dbReference type="InterPro" id="IPR036188">
    <property type="entry name" value="FAD/NAD-bd_sf"/>
</dbReference>
<dbReference type="AlphaFoldDB" id="A0A3N9XY69"/>
<dbReference type="GO" id="GO:0004497">
    <property type="term" value="F:monooxygenase activity"/>
    <property type="evidence" value="ECO:0007669"/>
    <property type="project" value="UniProtKB-KW"/>
</dbReference>
<evidence type="ECO:0000313" key="3">
    <source>
        <dbReference type="Proteomes" id="UP000278981"/>
    </source>
</evidence>
<dbReference type="Gene3D" id="3.50.50.60">
    <property type="entry name" value="FAD/NAD(P)-binding domain"/>
    <property type="match status" value="1"/>
</dbReference>
<protein>
    <submittedName>
        <fullName evidence="2">FAD-binding monooxygenase</fullName>
    </submittedName>
</protein>
<feature type="domain" description="FAD-binding" evidence="1">
    <location>
        <begin position="5"/>
        <end position="320"/>
    </location>
</feature>
<dbReference type="PANTHER" id="PTHR46865:SF2">
    <property type="entry name" value="MONOOXYGENASE"/>
    <property type="match status" value="1"/>
</dbReference>
<dbReference type="Gene3D" id="3.30.9.10">
    <property type="entry name" value="D-Amino Acid Oxidase, subunit A, domain 2"/>
    <property type="match status" value="1"/>
</dbReference>
<keyword evidence="2" id="KW-0503">Monooxygenase</keyword>
<reference evidence="2 3" key="1">
    <citation type="submission" date="2018-04" db="EMBL/GenBank/DDBJ databases">
        <title>Micromonosporas from Atacama Desert.</title>
        <authorList>
            <person name="Carro L."/>
            <person name="Klenk H.-P."/>
            <person name="Goodfellow M."/>
        </authorList>
    </citation>
    <scope>NUCLEOTIDE SEQUENCE [LARGE SCALE GENOMIC DNA]</scope>
    <source>
        <strain evidence="2 3">LB19</strain>
    </source>
</reference>
<organism evidence="2 3">
    <name type="scientific">Micromonospora ureilytica</name>
    <dbReference type="NCBI Taxonomy" id="709868"/>
    <lineage>
        <taxon>Bacteria</taxon>
        <taxon>Bacillati</taxon>
        <taxon>Actinomycetota</taxon>
        <taxon>Actinomycetes</taxon>
        <taxon>Micromonosporales</taxon>
        <taxon>Micromonosporaceae</taxon>
        <taxon>Micromonospora</taxon>
    </lineage>
</organism>
<dbReference type="Pfam" id="PF01494">
    <property type="entry name" value="FAD_binding_3"/>
    <property type="match status" value="1"/>
</dbReference>
<dbReference type="OrthoDB" id="3356051at2"/>
<evidence type="ECO:0000313" key="2">
    <source>
        <dbReference type="EMBL" id="RQX17916.1"/>
    </source>
</evidence>
<dbReference type="SUPFAM" id="SSF51905">
    <property type="entry name" value="FAD/NAD(P)-binding domain"/>
    <property type="match status" value="1"/>
</dbReference>
<dbReference type="Proteomes" id="UP000278981">
    <property type="component" value="Unassembled WGS sequence"/>
</dbReference>
<sequence length="414" mass="45132">MANETVLISGASIAGPALAYWLRQHGFTPTVVEVAPDLRPGGQAVDLRGAGREVVERMGLLPRVREDRVDERGVANVNANGRCVTRMPADLFGGEGIVAEIEIMRGDLTRILHDATAGEVEYLFADRITELDQGDTGVRVRFASGTVRTFDLIVGADGVHSGVRRLAFGSEDEYVRPLGGYTAYFTVPDPGDLDDWFLMYNSPGGRVAGIRPERGGTAKAMLSFTSPPLEYDRRDVRQQQRLLTDAFAGVGWRVPALLDALADAPDFFFDSICQVHVPNWSRGRVTLLGDAGYCGSPLTGMGTSMALVGAYVLAGELASARDDHGLAFARYQEVMRDYVRQCQELPPGGIGGFAPQSRLMIWARNQSMRMMGHWPLRGILARQFQKADAITLPEYADLVVGAARDGLRPRLFGE</sequence>
<dbReference type="RefSeq" id="WP_124818235.1">
    <property type="nucleotide sequence ID" value="NZ_QDGB01000207.1"/>
</dbReference>
<name>A0A3N9XY69_9ACTN</name>
<dbReference type="InterPro" id="IPR051704">
    <property type="entry name" value="FAD_aromatic-hydroxylase"/>
</dbReference>
<dbReference type="GO" id="GO:0071949">
    <property type="term" value="F:FAD binding"/>
    <property type="evidence" value="ECO:0007669"/>
    <property type="project" value="InterPro"/>
</dbReference>
<keyword evidence="2" id="KW-0560">Oxidoreductase</keyword>
<dbReference type="PRINTS" id="PR00420">
    <property type="entry name" value="RNGMNOXGNASE"/>
</dbReference>
<proteinExistence type="predicted"/>
<dbReference type="EMBL" id="QDGB01000207">
    <property type="protein sequence ID" value="RQX17916.1"/>
    <property type="molecule type" value="Genomic_DNA"/>
</dbReference>